<proteinExistence type="inferred from homology"/>
<dbReference type="OrthoDB" id="36362at2157"/>
<dbReference type="EMBL" id="CP020477">
    <property type="protein sequence ID" value="ARM75607.1"/>
    <property type="molecule type" value="Genomic_DNA"/>
</dbReference>
<organism evidence="4 5">
    <name type="scientific">Acidianus manzaensis</name>
    <dbReference type="NCBI Taxonomy" id="282676"/>
    <lineage>
        <taxon>Archaea</taxon>
        <taxon>Thermoproteota</taxon>
        <taxon>Thermoprotei</taxon>
        <taxon>Sulfolobales</taxon>
        <taxon>Sulfolobaceae</taxon>
        <taxon>Acidianus</taxon>
    </lineage>
</organism>
<dbReference type="InterPro" id="IPR012341">
    <property type="entry name" value="6hp_glycosidase-like_sf"/>
</dbReference>
<dbReference type="PANTHER" id="PTHR31616:SF0">
    <property type="entry name" value="GLUCAN 1,4-ALPHA-GLUCOSIDASE"/>
    <property type="match status" value="1"/>
</dbReference>
<comment type="similarity">
    <text evidence="1">Belongs to the glycosyl hydrolase 15 family.</text>
</comment>
<dbReference type="Gene3D" id="1.50.10.10">
    <property type="match status" value="1"/>
</dbReference>
<gene>
    <name evidence="4" type="ORF">B6F84_05850</name>
</gene>
<name>A0A1W6JZD7_9CREN</name>
<reference evidence="4 5" key="1">
    <citation type="submission" date="2017-03" db="EMBL/GenBank/DDBJ databases">
        <title>Sulfur activation and transportation mechanism of thermophilic Archaea Acidianus manzaensis YN-25.</title>
        <authorList>
            <person name="Ma Y."/>
            <person name="Yang Y."/>
            <person name="Xia J."/>
        </authorList>
    </citation>
    <scope>NUCLEOTIDE SEQUENCE [LARGE SCALE GENOMIC DNA]</scope>
    <source>
        <strain evidence="4 5">YN-25</strain>
    </source>
</reference>
<dbReference type="STRING" id="282676.B6F84_05850"/>
<evidence type="ECO:0000313" key="5">
    <source>
        <dbReference type="Proteomes" id="UP000193404"/>
    </source>
</evidence>
<dbReference type="SUPFAM" id="SSF48208">
    <property type="entry name" value="Six-hairpin glycosidases"/>
    <property type="match status" value="1"/>
</dbReference>
<feature type="domain" description="Trehalase-like N-terminal" evidence="3">
    <location>
        <begin position="7"/>
        <end position="114"/>
    </location>
</feature>
<dbReference type="KEGG" id="aman:B6F84_05850"/>
<dbReference type="Proteomes" id="UP000193404">
    <property type="component" value="Chromosome"/>
</dbReference>
<dbReference type="GeneID" id="41590424"/>
<dbReference type="PANTHER" id="PTHR31616">
    <property type="entry name" value="TREHALASE"/>
    <property type="match status" value="1"/>
</dbReference>
<evidence type="ECO:0000256" key="1">
    <source>
        <dbReference type="ARBA" id="ARBA00006188"/>
    </source>
</evidence>
<keyword evidence="5" id="KW-1185">Reference proteome</keyword>
<dbReference type="InterPro" id="IPR011613">
    <property type="entry name" value="GH15-like"/>
</dbReference>
<dbReference type="Pfam" id="PF00723">
    <property type="entry name" value="Glyco_hydro_15"/>
    <property type="match status" value="1"/>
</dbReference>
<dbReference type="GO" id="GO:0004553">
    <property type="term" value="F:hydrolase activity, hydrolyzing O-glycosyl compounds"/>
    <property type="evidence" value="ECO:0007669"/>
    <property type="project" value="TreeGrafter"/>
</dbReference>
<dbReference type="InterPro" id="IPR045582">
    <property type="entry name" value="Trehalase-like_N"/>
</dbReference>
<dbReference type="NCBIfam" id="NF041084">
    <property type="entry name" value="trehalase_H1_Arch"/>
    <property type="match status" value="1"/>
</dbReference>
<dbReference type="GO" id="GO:0005975">
    <property type="term" value="P:carbohydrate metabolic process"/>
    <property type="evidence" value="ECO:0007669"/>
    <property type="project" value="InterPro"/>
</dbReference>
<protein>
    <submittedName>
        <fullName evidence="4">Glycoside hydrolase</fullName>
    </submittedName>
</protein>
<sequence>MKSLPCINNEFTGALIDGTKIVWLPFPRYDSSPVFSYLLDENRGGFFDISGEVLKQEYIIPNVLLTTLKDGSEITDSLLRGEHSLIRKIVAKSPLIVNIYPTFNYGKNKAVVEQIGKNVYKFSNVESTEFLEVHFVFDNIEKISSNSWRINGEGYIYLGYFQDERFGIYGKNIVTFDPARGLERTINYWKNEMKRGRSKGKLLNLDIPGFSGEEILDAYQNSSGILLGLLYNPTGAVVAAPTTSLPEIEGGSRNWDYRFAWVRDSSIIADALISAGYSNEARRIIEFLSRMVSFTTKPFMYPLYGVDGSVPPKEIEIPWLSGYANSKPIRVGNAAAAQLQLDLEGFFLDAMYKYYRATGDENYIKAHLDVIEYIADWVSENWKLKDVGIWEERGVQEHFIHSKVMMWVALDRAGKLLNAIDMENPWKDARHELKEWIMDNGVVNGKFVKKVGSEEVDSSLLALPIYGFIEPNNEIFLNTLKQIETDLMDHGLVKRYKRDFLGEAKYPFTLTSLWLARVYAMLGRFDEAKNIIGTIISISKPTYLIGEHVDPIRKEFTGNYPQAFAQANLILALDDLADAIDERKKEEEKRKSEQNE</sequence>
<dbReference type="InterPro" id="IPR008928">
    <property type="entry name" value="6-hairpin_glycosidase_sf"/>
</dbReference>
<dbReference type="Pfam" id="PF19291">
    <property type="entry name" value="TREH_N"/>
    <property type="match status" value="1"/>
</dbReference>
<keyword evidence="4" id="KW-0378">Hydrolase</keyword>
<dbReference type="AlphaFoldDB" id="A0A1W6JZD7"/>
<evidence type="ECO:0000259" key="2">
    <source>
        <dbReference type="Pfam" id="PF00723"/>
    </source>
</evidence>
<evidence type="ECO:0000313" key="4">
    <source>
        <dbReference type="EMBL" id="ARM75607.1"/>
    </source>
</evidence>
<feature type="domain" description="GH15-like" evidence="2">
    <location>
        <begin position="216"/>
        <end position="572"/>
    </location>
</feature>
<dbReference type="InterPro" id="IPR053494">
    <property type="entry name" value="GH15_Enzymes"/>
</dbReference>
<evidence type="ECO:0000259" key="3">
    <source>
        <dbReference type="Pfam" id="PF19291"/>
    </source>
</evidence>
<accession>A0A1W6JZD7</accession>
<dbReference type="RefSeq" id="WP_148691378.1">
    <property type="nucleotide sequence ID" value="NZ_CP020477.1"/>
</dbReference>